<feature type="region of interest" description="Disordered" evidence="8">
    <location>
        <begin position="1"/>
        <end position="20"/>
    </location>
</feature>
<dbReference type="EMBL" id="SOBT01000009">
    <property type="protein sequence ID" value="TDU28489.1"/>
    <property type="molecule type" value="Genomic_DNA"/>
</dbReference>
<keyword evidence="13" id="KW-1185">Reference proteome</keyword>
<feature type="transmembrane region" description="Helical" evidence="9">
    <location>
        <begin position="148"/>
        <end position="169"/>
    </location>
</feature>
<feature type="transmembrane region" description="Helical" evidence="9">
    <location>
        <begin position="181"/>
        <end position="203"/>
    </location>
</feature>
<dbReference type="Proteomes" id="UP000295341">
    <property type="component" value="Unassembled WGS sequence"/>
</dbReference>
<feature type="transmembrane region" description="Helical" evidence="9">
    <location>
        <begin position="106"/>
        <end position="128"/>
    </location>
</feature>
<feature type="transmembrane region" description="Helical" evidence="9">
    <location>
        <begin position="36"/>
        <end position="53"/>
    </location>
</feature>
<dbReference type="NCBIfam" id="NF028537">
    <property type="entry name" value="P_eth_NH2_trans"/>
    <property type="match status" value="1"/>
</dbReference>
<dbReference type="InterPro" id="IPR012549">
    <property type="entry name" value="EptA-like_N"/>
</dbReference>
<sequence length="567" mass="62359">MPTIPTDVGTVRPASSSSVGQARASRRIGALRIPRGRLGTNSLLLIVALYLSATQNHSFWSQVSRVLPVEHGTSVYGLLGSLFVALNVLLLLAMAPFSARRIVKPALVLFLLTAAVCSYFMDSFGVVIDESMIVNAVQTDVREAGELLSLPLLLHVLLYGVAPAILVARVERVGSTWLRELGKRCLLVLLALSVLLACVLANYKSVSLWARTNRHVRMYVNPTFPMHALGQQVANLLKAPDAPPLPIATDAVRLPAVSGKPRVVVMVVGETARAANFQLAGYERDTNPELSKIEGVVSFNQLWSCGTATAVSVPCMFSRLHRTSFSRSKARKEENVLDVLHRTGVAVSWRDNNSDSKGVASRLPYEDFRRRKDASLCDAKDCHDEILLEGLDEMLASTTGDRIVVLHLLGSHGPSYYKRYPATFRKFVPDCAQDDVQSCSRETIVNAYDNTMLYTDHVLAKLIGMLQRHQDQIEPTMVYMSDHGESLGENGIYLHGLPYAVAPDEQTHVPGVVWSPSHDLKCVQSRRMRAYSHDNLFPTLLGLFSIQTREYHQGDDMLGGCGVAASR</sequence>
<dbReference type="InterPro" id="IPR040423">
    <property type="entry name" value="PEA_transferase"/>
</dbReference>
<evidence type="ECO:0000256" key="2">
    <source>
        <dbReference type="ARBA" id="ARBA00022475"/>
    </source>
</evidence>
<evidence type="ECO:0000256" key="9">
    <source>
        <dbReference type="SAM" id="Phobius"/>
    </source>
</evidence>
<dbReference type="PANTHER" id="PTHR30443">
    <property type="entry name" value="INNER MEMBRANE PROTEIN"/>
    <property type="match status" value="1"/>
</dbReference>
<proteinExistence type="predicted"/>
<dbReference type="GO" id="GO:0009244">
    <property type="term" value="P:lipopolysaccharide core region biosynthetic process"/>
    <property type="evidence" value="ECO:0007669"/>
    <property type="project" value="TreeGrafter"/>
</dbReference>
<dbReference type="SUPFAM" id="SSF53649">
    <property type="entry name" value="Alkaline phosphatase-like"/>
    <property type="match status" value="1"/>
</dbReference>
<keyword evidence="5 9" id="KW-0812">Transmembrane</keyword>
<evidence type="ECO:0000259" key="11">
    <source>
        <dbReference type="Pfam" id="PF08019"/>
    </source>
</evidence>
<feature type="domain" description="Sulfatase N-terminal" evidence="10">
    <location>
        <begin position="263"/>
        <end position="545"/>
    </location>
</feature>
<dbReference type="Pfam" id="PF08019">
    <property type="entry name" value="EptA_B_N"/>
    <property type="match status" value="1"/>
</dbReference>
<dbReference type="CDD" id="cd16017">
    <property type="entry name" value="LptA"/>
    <property type="match status" value="1"/>
</dbReference>
<dbReference type="Pfam" id="PF00884">
    <property type="entry name" value="Sulfatase"/>
    <property type="match status" value="1"/>
</dbReference>
<comment type="caution">
    <text evidence="12">The sequence shown here is derived from an EMBL/GenBank/DDBJ whole genome shotgun (WGS) entry which is preliminary data.</text>
</comment>
<dbReference type="InterPro" id="IPR000917">
    <property type="entry name" value="Sulfatase_N"/>
</dbReference>
<feature type="domain" description="Phosphoethanolamine transferase N-terminal" evidence="11">
    <location>
        <begin position="88"/>
        <end position="233"/>
    </location>
</feature>
<dbReference type="InterPro" id="IPR058130">
    <property type="entry name" value="PEA_transf_C"/>
</dbReference>
<name>A0A4R7P508_9GAMM</name>
<comment type="subcellular location">
    <subcellularLocation>
        <location evidence="1">Cell inner membrane</location>
        <topology evidence="1">Multi-pass membrane protein</topology>
    </subcellularLocation>
</comment>
<evidence type="ECO:0000256" key="3">
    <source>
        <dbReference type="ARBA" id="ARBA00022519"/>
    </source>
</evidence>
<keyword evidence="3" id="KW-0997">Cell inner membrane</keyword>
<evidence type="ECO:0000256" key="1">
    <source>
        <dbReference type="ARBA" id="ARBA00004429"/>
    </source>
</evidence>
<keyword evidence="6 9" id="KW-1133">Transmembrane helix</keyword>
<evidence type="ECO:0000256" key="5">
    <source>
        <dbReference type="ARBA" id="ARBA00022692"/>
    </source>
</evidence>
<dbReference type="InterPro" id="IPR017850">
    <property type="entry name" value="Alkaline_phosphatase_core_sf"/>
</dbReference>
<feature type="transmembrane region" description="Helical" evidence="9">
    <location>
        <begin position="73"/>
        <end position="94"/>
    </location>
</feature>
<organism evidence="12 13">
    <name type="scientific">Panacagrimonas perspica</name>
    <dbReference type="NCBI Taxonomy" id="381431"/>
    <lineage>
        <taxon>Bacteria</taxon>
        <taxon>Pseudomonadati</taxon>
        <taxon>Pseudomonadota</taxon>
        <taxon>Gammaproteobacteria</taxon>
        <taxon>Nevskiales</taxon>
        <taxon>Nevskiaceae</taxon>
        <taxon>Panacagrimonas</taxon>
    </lineage>
</organism>
<evidence type="ECO:0000313" key="13">
    <source>
        <dbReference type="Proteomes" id="UP000295341"/>
    </source>
</evidence>
<keyword evidence="4 12" id="KW-0808">Transferase</keyword>
<keyword evidence="2" id="KW-1003">Cell membrane</keyword>
<dbReference type="RefSeq" id="WP_162851214.1">
    <property type="nucleotide sequence ID" value="NZ_MWIN01000037.1"/>
</dbReference>
<evidence type="ECO:0000256" key="6">
    <source>
        <dbReference type="ARBA" id="ARBA00022989"/>
    </source>
</evidence>
<protein>
    <submittedName>
        <fullName evidence="12">Lipid A ethanolaminephosphotransferase</fullName>
    </submittedName>
</protein>
<evidence type="ECO:0000259" key="10">
    <source>
        <dbReference type="Pfam" id="PF00884"/>
    </source>
</evidence>
<accession>A0A4R7P508</accession>
<evidence type="ECO:0000256" key="8">
    <source>
        <dbReference type="SAM" id="MobiDB-lite"/>
    </source>
</evidence>
<keyword evidence="7 9" id="KW-0472">Membrane</keyword>
<reference evidence="12 13" key="1">
    <citation type="submission" date="2019-03" db="EMBL/GenBank/DDBJ databases">
        <title>Genomic Encyclopedia of Type Strains, Phase IV (KMG-IV): sequencing the most valuable type-strain genomes for metagenomic binning, comparative biology and taxonomic classification.</title>
        <authorList>
            <person name="Goeker M."/>
        </authorList>
    </citation>
    <scope>NUCLEOTIDE SEQUENCE [LARGE SCALE GENOMIC DNA]</scope>
    <source>
        <strain evidence="12 13">DSM 26377</strain>
    </source>
</reference>
<dbReference type="Gene3D" id="3.40.720.10">
    <property type="entry name" value="Alkaline Phosphatase, subunit A"/>
    <property type="match status" value="1"/>
</dbReference>
<evidence type="ECO:0000313" key="12">
    <source>
        <dbReference type="EMBL" id="TDU28489.1"/>
    </source>
</evidence>
<dbReference type="AlphaFoldDB" id="A0A4R7P508"/>
<dbReference type="GO" id="GO:0005886">
    <property type="term" value="C:plasma membrane"/>
    <property type="evidence" value="ECO:0007669"/>
    <property type="project" value="UniProtKB-SubCell"/>
</dbReference>
<dbReference type="PANTHER" id="PTHR30443:SF0">
    <property type="entry name" value="PHOSPHOETHANOLAMINE TRANSFERASE EPTA"/>
    <property type="match status" value="1"/>
</dbReference>
<evidence type="ECO:0000256" key="4">
    <source>
        <dbReference type="ARBA" id="ARBA00022679"/>
    </source>
</evidence>
<evidence type="ECO:0000256" key="7">
    <source>
        <dbReference type="ARBA" id="ARBA00023136"/>
    </source>
</evidence>
<gene>
    <name evidence="12" type="ORF">DFR24_2861</name>
</gene>
<dbReference type="GO" id="GO:0016776">
    <property type="term" value="F:phosphotransferase activity, phosphate group as acceptor"/>
    <property type="evidence" value="ECO:0007669"/>
    <property type="project" value="TreeGrafter"/>
</dbReference>